<evidence type="ECO:0000256" key="15">
    <source>
        <dbReference type="RuleBase" id="RU363109"/>
    </source>
</evidence>
<evidence type="ECO:0000259" key="16">
    <source>
        <dbReference type="PROSITE" id="PS51203"/>
    </source>
</evidence>
<dbReference type="UniPathway" id="UPA00094"/>
<evidence type="ECO:0000313" key="17">
    <source>
        <dbReference type="EMBL" id="KAF0304906.1"/>
    </source>
</evidence>
<comment type="subcellular location">
    <subcellularLocation>
        <location evidence="1 15">Endoplasmic reticulum membrane</location>
        <topology evidence="1 15">Multi-pass membrane protein</topology>
    </subcellularLocation>
</comment>
<dbReference type="GO" id="GO:0030148">
    <property type="term" value="P:sphingolipid biosynthetic process"/>
    <property type="evidence" value="ECO:0007669"/>
    <property type="project" value="TreeGrafter"/>
</dbReference>
<dbReference type="OrthoDB" id="2157530at2759"/>
<dbReference type="PANTHER" id="PTHR11035:SF35">
    <property type="entry name" value="VERY-LONG-CHAIN (3R)-3-HYDROXYACYL-COA DEHYDRATASE"/>
    <property type="match status" value="1"/>
</dbReference>
<feature type="transmembrane region" description="Helical" evidence="15">
    <location>
        <begin position="265"/>
        <end position="289"/>
    </location>
</feature>
<keyword evidence="11 15" id="KW-0443">Lipid metabolism</keyword>
<evidence type="ECO:0000256" key="1">
    <source>
        <dbReference type="ARBA" id="ARBA00004477"/>
    </source>
</evidence>
<dbReference type="Proteomes" id="UP000440578">
    <property type="component" value="Unassembled WGS sequence"/>
</dbReference>
<dbReference type="CDD" id="cd06465">
    <property type="entry name" value="p23_hB-ind1_like"/>
    <property type="match status" value="1"/>
</dbReference>
<dbReference type="AlphaFoldDB" id="A0A6A4WC50"/>
<sequence length="367" mass="42894">MCIAAEGLFPCVQKPDVDLLPEQLVFRAEGLGNSGNQLYSFTLDLFQQVIPEETQYQVSDRNVQVTLTKEDEEWWPHLTRQKTKLPWLRVDFDRWRSESEDEAEGRDVMSDYPDVYDRLLQEETAPRDNRLNNFRESYLIMYNLWQLLGFAVILGKLAFRYRLEGEDSMLKAYDTAGVNMKLAQGLQVLEILHPLFGMTRGGVLEPLMQVTGRNLMLFVVLEGEPRMQTKPAVFYLFVVWSLVELVRYPYYTLRIIRRELSFITWLRYTIWIPLYPLGFITEGVLYLRALPYFEETGRFSLAMPNAVNMAFHFPTVLKALLLCAFMPGRLMVAGELSEHCETAYLVVMRHMYRQRRKVIGPAKVKQQ</sequence>
<feature type="transmembrane region" description="Helical" evidence="15">
    <location>
        <begin position="232"/>
        <end position="253"/>
    </location>
</feature>
<evidence type="ECO:0000256" key="3">
    <source>
        <dbReference type="ARBA" id="ARBA00007811"/>
    </source>
</evidence>
<evidence type="ECO:0000256" key="13">
    <source>
        <dbReference type="ARBA" id="ARBA00023160"/>
    </source>
</evidence>
<keyword evidence="8 15" id="KW-0276">Fatty acid metabolism</keyword>
<keyword evidence="14 15" id="KW-0456">Lyase</keyword>
<protein>
    <recommendedName>
        <fullName evidence="4 15">Very-long-chain (3R)-3-hydroxyacyl-CoA dehydratase</fullName>
        <ecNumber evidence="4 15">4.2.1.134</ecNumber>
    </recommendedName>
</protein>
<dbReference type="GO" id="GO:0030497">
    <property type="term" value="P:fatty acid elongation"/>
    <property type="evidence" value="ECO:0007669"/>
    <property type="project" value="TreeGrafter"/>
</dbReference>
<evidence type="ECO:0000256" key="8">
    <source>
        <dbReference type="ARBA" id="ARBA00022832"/>
    </source>
</evidence>
<comment type="function">
    <text evidence="15">Catalyzes the third of the four reactions of the long-chain fatty acids elongation cycle. This endoplasmic reticulum-bound enzymatic process, allows the addition of two carbons to the chain of long- and very long-chain fatty acids/VLCFAs per cycle. This enzyme catalyzes the dehydration of the 3-hydroxyacyl-CoA intermediate into trans-2,3-enoyl-CoA, within each cycle of fatty acid elongation. Thereby, it participates to the production of VLCFAs of different chain lengths that are involved in multiple biological processes as precursors of membrane lipids and lipid mediators.</text>
</comment>
<keyword evidence="5 15" id="KW-0444">Lipid biosynthesis</keyword>
<keyword evidence="10" id="KW-0175">Coiled coil</keyword>
<comment type="pathway">
    <text evidence="2 15">Lipid metabolism; fatty acid biosynthesis.</text>
</comment>
<keyword evidence="18" id="KW-1185">Reference proteome</keyword>
<evidence type="ECO:0000256" key="14">
    <source>
        <dbReference type="ARBA" id="ARBA00023239"/>
    </source>
</evidence>
<keyword evidence="9 15" id="KW-1133">Transmembrane helix</keyword>
<comment type="similarity">
    <text evidence="3 15">Belongs to the very long-chain fatty acids dehydratase HACD family.</text>
</comment>
<dbReference type="InterPro" id="IPR007052">
    <property type="entry name" value="CS_dom"/>
</dbReference>
<evidence type="ECO:0000256" key="10">
    <source>
        <dbReference type="ARBA" id="ARBA00023054"/>
    </source>
</evidence>
<accession>A0A6A4WC50</accession>
<comment type="catalytic activity">
    <reaction evidence="15">
        <text>a very-long-chain (3R)-3-hydroxyacyl-CoA = a very-long-chain (2E)-enoyl-CoA + H2O</text>
        <dbReference type="Rhea" id="RHEA:45812"/>
        <dbReference type="ChEBI" id="CHEBI:15377"/>
        <dbReference type="ChEBI" id="CHEBI:83728"/>
        <dbReference type="ChEBI" id="CHEBI:85440"/>
        <dbReference type="EC" id="4.2.1.134"/>
    </reaction>
</comment>
<comment type="caution">
    <text evidence="17">The sequence shown here is derived from an EMBL/GenBank/DDBJ whole genome shotgun (WGS) entry which is preliminary data.</text>
</comment>
<dbReference type="GO" id="GO:0102158">
    <property type="term" value="F:very-long-chain (3R)-3-hydroxyacyl-CoA dehydratase activity"/>
    <property type="evidence" value="ECO:0007669"/>
    <property type="project" value="UniProtKB-EC"/>
</dbReference>
<dbReference type="EC" id="4.2.1.134" evidence="4 15"/>
<reference evidence="17 18" key="1">
    <citation type="submission" date="2019-07" db="EMBL/GenBank/DDBJ databases">
        <title>Draft genome assembly of a fouling barnacle, Amphibalanus amphitrite (Darwin, 1854): The first reference genome for Thecostraca.</title>
        <authorList>
            <person name="Kim W."/>
        </authorList>
    </citation>
    <scope>NUCLEOTIDE SEQUENCE [LARGE SCALE GENOMIC DNA]</scope>
    <source>
        <strain evidence="17">SNU_AA5</strain>
        <tissue evidence="17">Soma without cirri and trophi</tissue>
    </source>
</reference>
<dbReference type="Gene3D" id="2.60.40.790">
    <property type="match status" value="1"/>
</dbReference>
<organism evidence="17 18">
    <name type="scientific">Amphibalanus amphitrite</name>
    <name type="common">Striped barnacle</name>
    <name type="synonym">Balanus amphitrite</name>
    <dbReference type="NCBI Taxonomy" id="1232801"/>
    <lineage>
        <taxon>Eukaryota</taxon>
        <taxon>Metazoa</taxon>
        <taxon>Ecdysozoa</taxon>
        <taxon>Arthropoda</taxon>
        <taxon>Crustacea</taxon>
        <taxon>Multicrustacea</taxon>
        <taxon>Cirripedia</taxon>
        <taxon>Thoracica</taxon>
        <taxon>Thoracicalcarea</taxon>
        <taxon>Balanomorpha</taxon>
        <taxon>Balanoidea</taxon>
        <taxon>Balanidae</taxon>
        <taxon>Amphibalaninae</taxon>
        <taxon>Amphibalanus</taxon>
    </lineage>
</organism>
<feature type="transmembrane region" description="Helical" evidence="15">
    <location>
        <begin position="309"/>
        <end position="327"/>
    </location>
</feature>
<proteinExistence type="inferred from homology"/>
<dbReference type="InterPro" id="IPR007482">
    <property type="entry name" value="Tyr_Pase-like_PTPLA"/>
</dbReference>
<keyword evidence="7 15" id="KW-0256">Endoplasmic reticulum</keyword>
<dbReference type="SUPFAM" id="SSF49764">
    <property type="entry name" value="HSP20-like chaperones"/>
    <property type="match status" value="1"/>
</dbReference>
<dbReference type="PANTHER" id="PTHR11035">
    <property type="entry name" value="VERY-LONG-CHAIN (3R)-3-HYDROXYACYL-COA DEHYDRATASE"/>
    <property type="match status" value="1"/>
</dbReference>
<keyword evidence="12 15" id="KW-0472">Membrane</keyword>
<name>A0A6A4WC50_AMPAM</name>
<evidence type="ECO:0000256" key="6">
    <source>
        <dbReference type="ARBA" id="ARBA00022692"/>
    </source>
</evidence>
<evidence type="ECO:0000256" key="4">
    <source>
        <dbReference type="ARBA" id="ARBA00013122"/>
    </source>
</evidence>
<evidence type="ECO:0000256" key="7">
    <source>
        <dbReference type="ARBA" id="ARBA00022824"/>
    </source>
</evidence>
<evidence type="ECO:0000256" key="9">
    <source>
        <dbReference type="ARBA" id="ARBA00022989"/>
    </source>
</evidence>
<dbReference type="InterPro" id="IPR008978">
    <property type="entry name" value="HSP20-like_chaperone"/>
</dbReference>
<dbReference type="GO" id="GO:0042761">
    <property type="term" value="P:very long-chain fatty acid biosynthetic process"/>
    <property type="evidence" value="ECO:0007669"/>
    <property type="project" value="TreeGrafter"/>
</dbReference>
<evidence type="ECO:0000256" key="2">
    <source>
        <dbReference type="ARBA" id="ARBA00005194"/>
    </source>
</evidence>
<evidence type="ECO:0000313" key="18">
    <source>
        <dbReference type="Proteomes" id="UP000440578"/>
    </source>
</evidence>
<dbReference type="EMBL" id="VIIS01000797">
    <property type="protein sequence ID" value="KAF0304906.1"/>
    <property type="molecule type" value="Genomic_DNA"/>
</dbReference>
<evidence type="ECO:0000256" key="5">
    <source>
        <dbReference type="ARBA" id="ARBA00022516"/>
    </source>
</evidence>
<keyword evidence="6 15" id="KW-0812">Transmembrane</keyword>
<dbReference type="PROSITE" id="PS51203">
    <property type="entry name" value="CS"/>
    <property type="match status" value="1"/>
</dbReference>
<feature type="domain" description="CS" evidence="16">
    <location>
        <begin position="1"/>
        <end position="79"/>
    </location>
</feature>
<evidence type="ECO:0000256" key="11">
    <source>
        <dbReference type="ARBA" id="ARBA00023098"/>
    </source>
</evidence>
<evidence type="ECO:0000256" key="12">
    <source>
        <dbReference type="ARBA" id="ARBA00023136"/>
    </source>
</evidence>
<comment type="caution">
    <text evidence="15">Lacks conserved residue(s) required for the propagation of feature annotation.</text>
</comment>
<gene>
    <name evidence="17" type="primary">HACD3_0</name>
    <name evidence="17" type="ORF">FJT64_023359</name>
</gene>
<keyword evidence="13 15" id="KW-0275">Fatty acid biosynthesis</keyword>
<dbReference type="Pfam" id="PF04387">
    <property type="entry name" value="PTPLA"/>
    <property type="match status" value="1"/>
</dbReference>
<dbReference type="GO" id="GO:0005789">
    <property type="term" value="C:endoplasmic reticulum membrane"/>
    <property type="evidence" value="ECO:0007669"/>
    <property type="project" value="UniProtKB-SubCell"/>
</dbReference>